<evidence type="ECO:0000256" key="1">
    <source>
        <dbReference type="ARBA" id="ARBA00001946"/>
    </source>
</evidence>
<dbReference type="Gene3D" id="3.40.50.1000">
    <property type="entry name" value="HAD superfamily/HAD-like"/>
    <property type="match status" value="1"/>
</dbReference>
<feature type="active site" description="Proton donor" evidence="12">
    <location>
        <position position="108"/>
    </location>
</feature>
<feature type="active site" description="Nucleophile" evidence="12">
    <location>
        <position position="106"/>
    </location>
</feature>
<keyword evidence="7" id="KW-0479">Metal-binding</keyword>
<keyword evidence="10" id="KW-0718">Serine biosynthesis</keyword>
<accession>V5SI08</accession>
<comment type="similarity">
    <text evidence="3">Belongs to the HAD-like hydrolase superfamily. SerB family.</text>
</comment>
<evidence type="ECO:0000256" key="10">
    <source>
        <dbReference type="ARBA" id="ARBA00023299"/>
    </source>
</evidence>
<gene>
    <name evidence="13" type="primary">psph</name>
</gene>
<dbReference type="PANTHER" id="PTHR43344">
    <property type="entry name" value="PHOSPHOSERINE PHOSPHATASE"/>
    <property type="match status" value="1"/>
</dbReference>
<evidence type="ECO:0000256" key="3">
    <source>
        <dbReference type="ARBA" id="ARBA00009184"/>
    </source>
</evidence>
<keyword evidence="6" id="KW-0028">Amino-acid biosynthesis</keyword>
<comment type="cofactor">
    <cofactor evidence="1">
        <name>Mg(2+)</name>
        <dbReference type="ChEBI" id="CHEBI:18420"/>
    </cofactor>
</comment>
<organism evidence="13">
    <name type="scientific">Mayetiola destructor</name>
    <name type="common">Hessian fly</name>
    <dbReference type="NCBI Taxonomy" id="39758"/>
    <lineage>
        <taxon>Eukaryota</taxon>
        <taxon>Metazoa</taxon>
        <taxon>Ecdysozoa</taxon>
        <taxon>Arthropoda</taxon>
        <taxon>Hexapoda</taxon>
        <taxon>Insecta</taxon>
        <taxon>Pterygota</taxon>
        <taxon>Neoptera</taxon>
        <taxon>Endopterygota</taxon>
        <taxon>Diptera</taxon>
        <taxon>Nematocera</taxon>
        <taxon>Sciaroidea</taxon>
        <taxon>Cecidomyiidae</taxon>
        <taxon>Mayetiola</taxon>
    </lineage>
</organism>
<dbReference type="EMBL" id="KF647643">
    <property type="protein sequence ID" value="AHB50505.1"/>
    <property type="molecule type" value="mRNA"/>
</dbReference>
<evidence type="ECO:0000256" key="5">
    <source>
        <dbReference type="ARBA" id="ARBA00015196"/>
    </source>
</evidence>
<dbReference type="GO" id="GO:0000287">
    <property type="term" value="F:magnesium ion binding"/>
    <property type="evidence" value="ECO:0007669"/>
    <property type="project" value="TreeGrafter"/>
</dbReference>
<dbReference type="InterPro" id="IPR036412">
    <property type="entry name" value="HAD-like_sf"/>
</dbReference>
<evidence type="ECO:0000256" key="7">
    <source>
        <dbReference type="ARBA" id="ARBA00022723"/>
    </source>
</evidence>
<proteinExistence type="evidence at transcript level"/>
<dbReference type="NCBIfam" id="TIGR00338">
    <property type="entry name" value="serB"/>
    <property type="match status" value="1"/>
</dbReference>
<dbReference type="GO" id="GO:0036424">
    <property type="term" value="F:L-phosphoserine phosphatase activity"/>
    <property type="evidence" value="ECO:0007669"/>
    <property type="project" value="InterPro"/>
</dbReference>
<evidence type="ECO:0000256" key="9">
    <source>
        <dbReference type="ARBA" id="ARBA00022842"/>
    </source>
</evidence>
<dbReference type="InterPro" id="IPR023214">
    <property type="entry name" value="HAD_sf"/>
</dbReference>
<dbReference type="InterPro" id="IPR004469">
    <property type="entry name" value="PSP"/>
</dbReference>
<comment type="pathway">
    <text evidence="2">Amino-acid biosynthesis; L-serine biosynthesis; L-serine from 3-phospho-D-glycerate: step 3/3.</text>
</comment>
<name>V5SI08_MAYDE</name>
<evidence type="ECO:0000256" key="6">
    <source>
        <dbReference type="ARBA" id="ARBA00022605"/>
    </source>
</evidence>
<dbReference type="UniPathway" id="UPA00135">
    <property type="reaction ID" value="UER00198"/>
</dbReference>
<protein>
    <recommendedName>
        <fullName evidence="5">Phosphoserine phosphatase</fullName>
        <ecNumber evidence="4">3.1.3.3</ecNumber>
    </recommendedName>
    <alternativeName>
        <fullName evidence="11">O-phosphoserine phosphohydrolase</fullName>
    </alternativeName>
</protein>
<dbReference type="AlphaFoldDB" id="V5SI08"/>
<dbReference type="FunFam" id="1.10.150.210:FF:000002">
    <property type="entry name" value="Phosphoserine phosphatase"/>
    <property type="match status" value="1"/>
</dbReference>
<evidence type="ECO:0000256" key="8">
    <source>
        <dbReference type="ARBA" id="ARBA00022801"/>
    </source>
</evidence>
<keyword evidence="9" id="KW-0460">Magnesium</keyword>
<reference evidence="13" key="1">
    <citation type="submission" date="2013-09" db="EMBL/GenBank/DDBJ databases">
        <title>Annotation and transcript abundance of metabolic pathway and amino acid biosynthesis genes in the gall midge Mayetiola destructor (Diptera: Cecidomyiidae).</title>
        <authorList>
            <person name="Shreve J.T."/>
            <person name="Shukle R.H."/>
            <person name="Subramanyam S."/>
            <person name="Johnson A.J."/>
            <person name="Schemerhorn B.J."/>
            <person name="Williams C.E."/>
        </authorList>
    </citation>
    <scope>NUCLEOTIDE SEQUENCE</scope>
</reference>
<dbReference type="CDD" id="cd04309">
    <property type="entry name" value="HAD_PSP_eu"/>
    <property type="match status" value="1"/>
</dbReference>
<dbReference type="GO" id="GO:0006564">
    <property type="term" value="P:L-serine biosynthetic process"/>
    <property type="evidence" value="ECO:0007669"/>
    <property type="project" value="UniProtKB-KW"/>
</dbReference>
<dbReference type="PANTHER" id="PTHR43344:SF2">
    <property type="entry name" value="PHOSPHOSERINE PHOSPHATASE"/>
    <property type="match status" value="1"/>
</dbReference>
<evidence type="ECO:0000313" key="13">
    <source>
        <dbReference type="EMBL" id="AHB50505.1"/>
    </source>
</evidence>
<evidence type="ECO:0000256" key="11">
    <source>
        <dbReference type="ARBA" id="ARBA00031693"/>
    </source>
</evidence>
<dbReference type="SUPFAM" id="SSF56784">
    <property type="entry name" value="HAD-like"/>
    <property type="match status" value="1"/>
</dbReference>
<dbReference type="NCBIfam" id="TIGR01488">
    <property type="entry name" value="HAD-SF-IB"/>
    <property type="match status" value="1"/>
</dbReference>
<evidence type="ECO:0000256" key="2">
    <source>
        <dbReference type="ARBA" id="ARBA00005135"/>
    </source>
</evidence>
<dbReference type="Pfam" id="PF00702">
    <property type="entry name" value="Hydrolase"/>
    <property type="match status" value="1"/>
</dbReference>
<dbReference type="Gene3D" id="1.10.150.210">
    <property type="entry name" value="Phosphoserine phosphatase, domain 2"/>
    <property type="match status" value="1"/>
</dbReference>
<keyword evidence="8" id="KW-0378">Hydrolase</keyword>
<evidence type="ECO:0000256" key="4">
    <source>
        <dbReference type="ARBA" id="ARBA00012640"/>
    </source>
</evidence>
<dbReference type="GO" id="GO:0005737">
    <property type="term" value="C:cytoplasm"/>
    <property type="evidence" value="ECO:0007669"/>
    <property type="project" value="TreeGrafter"/>
</dbReference>
<sequence>MSAVGCATGRWLLVYFVNRLTFGTATLGTEMQIFSLNSSLIGLVAISANATENATNIITSASASPTVVKNLHNGNMTNTETLTGDKSKNATLAAQIIRNTQIVCFDVDSTVIREEGIDELAKFCGKGQEVARLTKEAMKGSMTFQEALKLRLNIIQPSQRQIRDFLKAHPSTLSPGIKEFVGHLRDVGKQVYLITGGFDCLIEPVAQELGIPLDHMFANKLFFQYNGEYAGFDTNQPTSRTGGKGEAINIIRRLLDQNATITMIGDGATDLEASPPANHFIGYGGNIVRDEVRNRAQYFVTDFQQLYE</sequence>
<dbReference type="EC" id="3.1.3.3" evidence="4"/>
<evidence type="ECO:0000256" key="12">
    <source>
        <dbReference type="PIRSR" id="PIRSR604469-1"/>
    </source>
</evidence>
<dbReference type="InterPro" id="IPR050582">
    <property type="entry name" value="HAD-like_SerB"/>
</dbReference>